<evidence type="ECO:0000313" key="4">
    <source>
        <dbReference type="EMBL" id="QGU08525.1"/>
    </source>
</evidence>
<dbReference type="GO" id="GO:0016810">
    <property type="term" value="F:hydrolase activity, acting on carbon-nitrogen (but not peptide) bonds"/>
    <property type="evidence" value="ECO:0007669"/>
    <property type="project" value="InterPro"/>
</dbReference>
<sequence>MTMTMPSFTPARTRLGTSAVVLAYHDIIADEDLPYEYAVRVSTFRHQLQLAQRWGYEFVHFSELNERLRRGESVAGLMAITFDDALVGVYRHALPVLVELGLPWTLLPVTDHLGVHPPWWEPAARTMTLDEIRAAVAAGAQLAGHSSTHLSLPQMSPTRVAAELLHSRELLSRWGGRQVQDFCYPFGHQNPWVRWQVRDSGYRSGWTFTNGRCHGGDDPFLYRRMAMTEELSGLRWAKFLLRPRWSWPAPADLSGEVWS</sequence>
<keyword evidence="2" id="KW-0732">Signal</keyword>
<dbReference type="EMBL" id="CP046455">
    <property type="protein sequence ID" value="QGU08525.1"/>
    <property type="molecule type" value="Genomic_DNA"/>
</dbReference>
<dbReference type="AlphaFoldDB" id="A0A6B8WB59"/>
<gene>
    <name evidence="4" type="ORF">COCCU_13130</name>
</gene>
<proteinExistence type="predicted"/>
<evidence type="ECO:0000259" key="3">
    <source>
        <dbReference type="PROSITE" id="PS51677"/>
    </source>
</evidence>
<dbReference type="KEGG" id="cok:COCCU_13130"/>
<dbReference type="Pfam" id="PF01522">
    <property type="entry name" value="Polysacc_deac_1"/>
    <property type="match status" value="1"/>
</dbReference>
<feature type="domain" description="NodB homology" evidence="3">
    <location>
        <begin position="76"/>
        <end position="259"/>
    </location>
</feature>
<dbReference type="GO" id="GO:0005576">
    <property type="term" value="C:extracellular region"/>
    <property type="evidence" value="ECO:0007669"/>
    <property type="project" value="UniProtKB-SubCell"/>
</dbReference>
<reference evidence="4 5" key="1">
    <citation type="submission" date="2019-11" db="EMBL/GenBank/DDBJ databases">
        <title>Complete genome sequence of Corynebacterium kalinowskii 1959, a novel Corynebacterium species isolated from soil of a small paddock in Vilsendorf, Germany.</title>
        <authorList>
            <person name="Schaffert L."/>
            <person name="Ruwe M."/>
            <person name="Milse J."/>
            <person name="Hanuschka K."/>
            <person name="Ortseifen V."/>
            <person name="Droste J."/>
            <person name="Brandt D."/>
            <person name="Schlueter L."/>
            <person name="Kutter Y."/>
            <person name="Vinke S."/>
            <person name="Viehoefer P."/>
            <person name="Jacob L."/>
            <person name="Luebke N.-C."/>
            <person name="Schulte-Berndt E."/>
            <person name="Hain C."/>
            <person name="Linder M."/>
            <person name="Schmidt P."/>
            <person name="Wollenschlaeger L."/>
            <person name="Luttermann T."/>
            <person name="Thieme E."/>
            <person name="Hassa J."/>
            <person name="Haak M."/>
            <person name="Wittchen M."/>
            <person name="Mentz A."/>
            <person name="Persicke M."/>
            <person name="Busche T."/>
            <person name="Ruckert C."/>
        </authorList>
    </citation>
    <scope>NUCLEOTIDE SEQUENCE [LARGE SCALE GENOMIC DNA]</scope>
    <source>
        <strain evidence="4 5">2039</strain>
    </source>
</reference>
<dbReference type="CDD" id="cd10918">
    <property type="entry name" value="CE4_NodB_like_5s_6s"/>
    <property type="match status" value="1"/>
</dbReference>
<comment type="subcellular location">
    <subcellularLocation>
        <location evidence="1">Secreted</location>
    </subcellularLocation>
</comment>
<dbReference type="SUPFAM" id="SSF88713">
    <property type="entry name" value="Glycoside hydrolase/deacetylase"/>
    <property type="match status" value="1"/>
</dbReference>
<dbReference type="PANTHER" id="PTHR34216:SF3">
    <property type="entry name" value="POLY-BETA-1,6-N-ACETYL-D-GLUCOSAMINE N-DEACETYLASE"/>
    <property type="match status" value="1"/>
</dbReference>
<evidence type="ECO:0000313" key="5">
    <source>
        <dbReference type="Proteomes" id="UP000424462"/>
    </source>
</evidence>
<dbReference type="InterPro" id="IPR011330">
    <property type="entry name" value="Glyco_hydro/deAcase_b/a-brl"/>
</dbReference>
<dbReference type="Gene3D" id="3.20.20.370">
    <property type="entry name" value="Glycoside hydrolase/deacetylase"/>
    <property type="match status" value="1"/>
</dbReference>
<evidence type="ECO:0000256" key="2">
    <source>
        <dbReference type="ARBA" id="ARBA00022729"/>
    </source>
</evidence>
<accession>A0A6B8WB59</accession>
<dbReference type="PANTHER" id="PTHR34216">
    <property type="match status" value="1"/>
</dbReference>
<dbReference type="Proteomes" id="UP000424462">
    <property type="component" value="Chromosome"/>
</dbReference>
<dbReference type="InterPro" id="IPR051398">
    <property type="entry name" value="Polysacch_Deacetylase"/>
</dbReference>
<evidence type="ECO:0000256" key="1">
    <source>
        <dbReference type="ARBA" id="ARBA00004613"/>
    </source>
</evidence>
<dbReference type="InterPro" id="IPR002509">
    <property type="entry name" value="NODB_dom"/>
</dbReference>
<organism evidence="4 5">
    <name type="scientific">Corynebacterium occultum</name>
    <dbReference type="NCBI Taxonomy" id="2675219"/>
    <lineage>
        <taxon>Bacteria</taxon>
        <taxon>Bacillati</taxon>
        <taxon>Actinomycetota</taxon>
        <taxon>Actinomycetes</taxon>
        <taxon>Mycobacteriales</taxon>
        <taxon>Corynebacteriaceae</taxon>
        <taxon>Corynebacterium</taxon>
    </lineage>
</organism>
<dbReference type="PROSITE" id="PS51677">
    <property type="entry name" value="NODB"/>
    <property type="match status" value="1"/>
</dbReference>
<name>A0A6B8WB59_9CORY</name>
<dbReference type="RefSeq" id="WP_231598782.1">
    <property type="nucleotide sequence ID" value="NZ_CP046455.1"/>
</dbReference>
<protein>
    <submittedName>
        <fullName evidence="4">Polysaccharide deacetylase</fullName>
    </submittedName>
</protein>
<keyword evidence="5" id="KW-1185">Reference proteome</keyword>
<dbReference type="GO" id="GO:0005975">
    <property type="term" value="P:carbohydrate metabolic process"/>
    <property type="evidence" value="ECO:0007669"/>
    <property type="project" value="InterPro"/>
</dbReference>